<keyword evidence="2 3" id="KW-0694">RNA-binding</keyword>
<dbReference type="SUPFAM" id="SSF50249">
    <property type="entry name" value="Nucleic acid-binding proteins"/>
    <property type="match status" value="1"/>
</dbReference>
<dbReference type="Proteomes" id="UP000256763">
    <property type="component" value="Unassembled WGS sequence"/>
</dbReference>
<keyword evidence="1 3" id="KW-0820">tRNA-binding</keyword>
<dbReference type="AlphaFoldDB" id="A0A3E0WJS9"/>
<name>A0A3E0WJS9_9GAMM</name>
<dbReference type="InterPro" id="IPR012340">
    <property type="entry name" value="NA-bd_OB-fold"/>
</dbReference>
<dbReference type="Gene3D" id="2.40.50.140">
    <property type="entry name" value="Nucleic acid-binding proteins"/>
    <property type="match status" value="1"/>
</dbReference>
<dbReference type="InterPro" id="IPR002547">
    <property type="entry name" value="tRNA-bd_dom"/>
</dbReference>
<feature type="domain" description="TRNA-binding" evidence="4">
    <location>
        <begin position="39"/>
        <end position="155"/>
    </location>
</feature>
<protein>
    <recommendedName>
        <fullName evidence="4">tRNA-binding domain-containing protein</fullName>
    </recommendedName>
</protein>
<evidence type="ECO:0000256" key="3">
    <source>
        <dbReference type="PROSITE-ProRule" id="PRU00209"/>
    </source>
</evidence>
<keyword evidence="6" id="KW-1185">Reference proteome</keyword>
<dbReference type="Pfam" id="PF01588">
    <property type="entry name" value="tRNA_bind"/>
    <property type="match status" value="1"/>
</dbReference>
<reference evidence="6" key="1">
    <citation type="submission" date="2017-05" db="EMBL/GenBank/DDBJ databases">
        <authorList>
            <person name="Sharma S."/>
            <person name="Sidhu C."/>
            <person name="Pinnaka A.K."/>
        </authorList>
    </citation>
    <scope>NUCLEOTIDE SEQUENCE [LARGE SCALE GENOMIC DNA]</scope>
    <source>
        <strain evidence="6">AK93</strain>
    </source>
</reference>
<evidence type="ECO:0000313" key="6">
    <source>
        <dbReference type="Proteomes" id="UP000256763"/>
    </source>
</evidence>
<sequence length="158" mass="16838">MRIPYSWLSDIVPGLPSPHSTADLLNSLGLSVEGIDEIPAAPASVVVAEVQSFRPLEQNPTLFEVCVSDGSRSRSVVCGAPGLYVNMRTALALPGAVLPGGAEAVKSQSIAGLHSEGMLCSPKELGLYDYSGAWLSSRTMRRPERSLPSFGRLRRCLN</sequence>
<evidence type="ECO:0000256" key="1">
    <source>
        <dbReference type="ARBA" id="ARBA00022555"/>
    </source>
</evidence>
<evidence type="ECO:0000259" key="4">
    <source>
        <dbReference type="PROSITE" id="PS50886"/>
    </source>
</evidence>
<organism evidence="5 6">
    <name type="scientific">Alkalilimnicola ehrlichii</name>
    <dbReference type="NCBI Taxonomy" id="351052"/>
    <lineage>
        <taxon>Bacteria</taxon>
        <taxon>Pseudomonadati</taxon>
        <taxon>Pseudomonadota</taxon>
        <taxon>Gammaproteobacteria</taxon>
        <taxon>Chromatiales</taxon>
        <taxon>Ectothiorhodospiraceae</taxon>
        <taxon>Alkalilimnicola</taxon>
    </lineage>
</organism>
<evidence type="ECO:0000313" key="5">
    <source>
        <dbReference type="EMBL" id="RFA32709.1"/>
    </source>
</evidence>
<comment type="caution">
    <text evidence="5">The sequence shown here is derived from an EMBL/GenBank/DDBJ whole genome shotgun (WGS) entry which is preliminary data.</text>
</comment>
<dbReference type="Gene3D" id="3.30.56.10">
    <property type="match status" value="1"/>
</dbReference>
<dbReference type="GO" id="GO:0000049">
    <property type="term" value="F:tRNA binding"/>
    <property type="evidence" value="ECO:0007669"/>
    <property type="project" value="UniProtKB-UniRule"/>
</dbReference>
<proteinExistence type="predicted"/>
<accession>A0A3E0WJS9</accession>
<gene>
    <name evidence="5" type="ORF">CAL65_19100</name>
</gene>
<evidence type="ECO:0000256" key="2">
    <source>
        <dbReference type="ARBA" id="ARBA00022884"/>
    </source>
</evidence>
<dbReference type="PROSITE" id="PS50886">
    <property type="entry name" value="TRBD"/>
    <property type="match status" value="1"/>
</dbReference>
<dbReference type="EMBL" id="NFZW01000026">
    <property type="protein sequence ID" value="RFA32709.1"/>
    <property type="molecule type" value="Genomic_DNA"/>
</dbReference>